<evidence type="ECO:0000313" key="2">
    <source>
        <dbReference type="Proteomes" id="UP001335737"/>
    </source>
</evidence>
<proteinExistence type="predicted"/>
<accession>A0ABU6KEG8</accession>
<evidence type="ECO:0000313" key="1">
    <source>
        <dbReference type="EMBL" id="MEC5423468.1"/>
    </source>
</evidence>
<dbReference type="EMBL" id="JARZFX010000002">
    <property type="protein sequence ID" value="MEC5423468.1"/>
    <property type="molecule type" value="Genomic_DNA"/>
</dbReference>
<protein>
    <submittedName>
        <fullName evidence="1">Uncharacterized protein</fullName>
    </submittedName>
</protein>
<keyword evidence="2" id="KW-1185">Reference proteome</keyword>
<reference evidence="1 2" key="1">
    <citation type="journal article" date="2024" name="Int. J. Syst. Evol. Microbiol.">
        <title>Virgibacillus tibetensis sp. nov., isolated from salt lake on the Tibetan Plateau of China.</title>
        <authorList>
            <person name="Phurbu D."/>
            <person name="Liu Z.-X."/>
            <person name="Wang R."/>
            <person name="Zheng Y.-Y."/>
            <person name="Liu H.-C."/>
            <person name="Zhou Y.-G."/>
            <person name="Yu Y.-J."/>
            <person name="Li A.-H."/>
        </authorList>
    </citation>
    <scope>NUCLEOTIDE SEQUENCE [LARGE SCALE GENOMIC DNA]</scope>
    <source>
        <strain evidence="1 2">C22-A2</strain>
    </source>
</reference>
<comment type="caution">
    <text evidence="1">The sequence shown here is derived from an EMBL/GenBank/DDBJ whole genome shotgun (WGS) entry which is preliminary data.</text>
</comment>
<name>A0ABU6KEG8_9BACI</name>
<gene>
    <name evidence="1" type="ORF">QGM71_08150</name>
</gene>
<dbReference type="Proteomes" id="UP001335737">
    <property type="component" value="Unassembled WGS sequence"/>
</dbReference>
<organism evidence="1 2">
    <name type="scientific">Virgibacillus tibetensis</name>
    <dbReference type="NCBI Taxonomy" id="3042313"/>
    <lineage>
        <taxon>Bacteria</taxon>
        <taxon>Bacillati</taxon>
        <taxon>Bacillota</taxon>
        <taxon>Bacilli</taxon>
        <taxon>Bacillales</taxon>
        <taxon>Bacillaceae</taxon>
        <taxon>Virgibacillus</taxon>
    </lineage>
</organism>
<sequence length="149" mass="17332">MNRSILNNHLPEESTIYPFSTEESLKEYEKIQGKSNGKNEADRFWLFHFDQNIPLYWNSYRGGTSIGETYTFEEMWNMLVNEYELIPPLDNHMAITRFSNMEVGVLITTSQHLQTIQDLIGNSFEFEVEPFISNNRDSVQIVGNGLSLK</sequence>